<sequence>MIDTSDPLVQIKSGIPVIISALVEDCVSLMVANLVVIVTALLRAGVGDKDEIPAPAKSSAVSSAVKYTARKLGISEAGGSGEFLAEHADAEASLGKSTDNVASEPIVLNSLNKNGAATPTQTGVNGFGDVGKHDLDSRDHAGRIV</sequence>
<feature type="region of interest" description="Disordered" evidence="1">
    <location>
        <begin position="119"/>
        <end position="145"/>
    </location>
</feature>
<reference evidence="2 3" key="1">
    <citation type="submission" date="2024-05" db="EMBL/GenBank/DDBJ databases">
        <title>A draft genome resource for the thread blight pathogen Marasmius tenuissimus strain MS-2.</title>
        <authorList>
            <person name="Yulfo-Soto G.E."/>
            <person name="Baruah I.K."/>
            <person name="Amoako-Attah I."/>
            <person name="Bukari Y."/>
            <person name="Meinhardt L.W."/>
            <person name="Bailey B.A."/>
            <person name="Cohen S.P."/>
        </authorList>
    </citation>
    <scope>NUCLEOTIDE SEQUENCE [LARGE SCALE GENOMIC DNA]</scope>
    <source>
        <strain evidence="2 3">MS-2</strain>
    </source>
</reference>
<feature type="compositionally biased region" description="Basic and acidic residues" evidence="1">
    <location>
        <begin position="130"/>
        <end position="145"/>
    </location>
</feature>
<organism evidence="2 3">
    <name type="scientific">Marasmius tenuissimus</name>
    <dbReference type="NCBI Taxonomy" id="585030"/>
    <lineage>
        <taxon>Eukaryota</taxon>
        <taxon>Fungi</taxon>
        <taxon>Dikarya</taxon>
        <taxon>Basidiomycota</taxon>
        <taxon>Agaricomycotina</taxon>
        <taxon>Agaricomycetes</taxon>
        <taxon>Agaricomycetidae</taxon>
        <taxon>Agaricales</taxon>
        <taxon>Marasmiineae</taxon>
        <taxon>Marasmiaceae</taxon>
        <taxon>Marasmius</taxon>
    </lineage>
</organism>
<protein>
    <submittedName>
        <fullName evidence="2">Uncharacterized protein</fullName>
    </submittedName>
</protein>
<dbReference type="Proteomes" id="UP001437256">
    <property type="component" value="Unassembled WGS sequence"/>
</dbReference>
<evidence type="ECO:0000313" key="3">
    <source>
        <dbReference type="Proteomes" id="UP001437256"/>
    </source>
</evidence>
<name>A0ABR2ZF17_9AGAR</name>
<dbReference type="EMBL" id="JBBXMP010000203">
    <property type="protein sequence ID" value="KAL0059842.1"/>
    <property type="molecule type" value="Genomic_DNA"/>
</dbReference>
<accession>A0ABR2ZF17</accession>
<evidence type="ECO:0000313" key="2">
    <source>
        <dbReference type="EMBL" id="KAL0059842.1"/>
    </source>
</evidence>
<proteinExistence type="predicted"/>
<comment type="caution">
    <text evidence="2">The sequence shown here is derived from an EMBL/GenBank/DDBJ whole genome shotgun (WGS) entry which is preliminary data.</text>
</comment>
<evidence type="ECO:0000256" key="1">
    <source>
        <dbReference type="SAM" id="MobiDB-lite"/>
    </source>
</evidence>
<keyword evidence="3" id="KW-1185">Reference proteome</keyword>
<gene>
    <name evidence="2" type="ORF">AAF712_013379</name>
</gene>